<feature type="region of interest" description="Disordered" evidence="1">
    <location>
        <begin position="46"/>
        <end position="70"/>
    </location>
</feature>
<evidence type="ECO:0000313" key="2">
    <source>
        <dbReference type="EMBL" id="KAG6400901.1"/>
    </source>
</evidence>
<protein>
    <submittedName>
        <fullName evidence="2">Uncharacterized protein</fullName>
    </submittedName>
</protein>
<reference evidence="2" key="1">
    <citation type="submission" date="2018-01" db="EMBL/GenBank/DDBJ databases">
        <authorList>
            <person name="Mao J.F."/>
        </authorList>
    </citation>
    <scope>NUCLEOTIDE SEQUENCE</scope>
    <source>
        <strain evidence="2">Huo1</strain>
        <tissue evidence="2">Leaf</tissue>
    </source>
</reference>
<accession>A0A8X8ZDG8</accession>
<reference evidence="2" key="2">
    <citation type="submission" date="2020-08" db="EMBL/GenBank/DDBJ databases">
        <title>Plant Genome Project.</title>
        <authorList>
            <person name="Zhang R.-G."/>
        </authorList>
    </citation>
    <scope>NUCLEOTIDE SEQUENCE</scope>
    <source>
        <strain evidence="2">Huo1</strain>
        <tissue evidence="2">Leaf</tissue>
    </source>
</reference>
<organism evidence="2">
    <name type="scientific">Salvia splendens</name>
    <name type="common">Scarlet sage</name>
    <dbReference type="NCBI Taxonomy" id="180675"/>
    <lineage>
        <taxon>Eukaryota</taxon>
        <taxon>Viridiplantae</taxon>
        <taxon>Streptophyta</taxon>
        <taxon>Embryophyta</taxon>
        <taxon>Tracheophyta</taxon>
        <taxon>Spermatophyta</taxon>
        <taxon>Magnoliopsida</taxon>
        <taxon>eudicotyledons</taxon>
        <taxon>Gunneridae</taxon>
        <taxon>Pentapetalae</taxon>
        <taxon>asterids</taxon>
        <taxon>lamiids</taxon>
        <taxon>Lamiales</taxon>
        <taxon>Lamiaceae</taxon>
        <taxon>Nepetoideae</taxon>
        <taxon>Mentheae</taxon>
        <taxon>Salviinae</taxon>
        <taxon>Salvia</taxon>
        <taxon>Salvia subgen. Calosphace</taxon>
        <taxon>core Calosphace</taxon>
    </lineage>
</organism>
<proteinExistence type="predicted"/>
<evidence type="ECO:0000313" key="3">
    <source>
        <dbReference type="Proteomes" id="UP000298416"/>
    </source>
</evidence>
<sequence>MPKRGRPRSQASQDADNQLRVDIDSVVDDIIPVALAKRFRERLAEIGPGTSVQPPKPDGQASVAPDLDRPLNEVCQGGATMSAPLGDVAGLGVPAYVHTSVAATHMEVVGAETGGVGETVHERREITKGGNAKVGSSGDETGRVREGGKEVVTTTKQKCVKVISDMSCPDGRVKGNEDNRSGLTKEMALKRGQEKQPAVTKRPPLSKEKGIVISEAGTGGISSDVPLKIAAGRVKGKEKVNKAKEAIRSQDLNVETTRLRKASPAMRSPFNERVVRLTAKANGNDKELYFWVLSTAETHKSIRCVLFVLHLMCEEGDSLY</sequence>
<name>A0A8X8ZDG8_SALSN</name>
<dbReference type="AlphaFoldDB" id="A0A8X8ZDG8"/>
<keyword evidence="3" id="KW-1185">Reference proteome</keyword>
<dbReference type="Proteomes" id="UP000298416">
    <property type="component" value="Unassembled WGS sequence"/>
</dbReference>
<feature type="region of interest" description="Disordered" evidence="1">
    <location>
        <begin position="127"/>
        <end position="148"/>
    </location>
</feature>
<comment type="caution">
    <text evidence="2">The sequence shown here is derived from an EMBL/GenBank/DDBJ whole genome shotgun (WGS) entry which is preliminary data.</text>
</comment>
<evidence type="ECO:0000256" key="1">
    <source>
        <dbReference type="SAM" id="MobiDB-lite"/>
    </source>
</evidence>
<dbReference type="EMBL" id="PNBA02000014">
    <property type="protein sequence ID" value="KAG6400901.1"/>
    <property type="molecule type" value="Genomic_DNA"/>
</dbReference>
<gene>
    <name evidence="2" type="ORF">SASPL_137746</name>
</gene>